<organism evidence="2 3">
    <name type="scientific">Lentisphaera araneosa HTCC2155</name>
    <dbReference type="NCBI Taxonomy" id="313628"/>
    <lineage>
        <taxon>Bacteria</taxon>
        <taxon>Pseudomonadati</taxon>
        <taxon>Lentisphaerota</taxon>
        <taxon>Lentisphaeria</taxon>
        <taxon>Lentisphaerales</taxon>
        <taxon>Lentisphaeraceae</taxon>
        <taxon>Lentisphaera</taxon>
    </lineage>
</organism>
<dbReference type="Gene3D" id="3.30.700.10">
    <property type="entry name" value="Glycoprotein, Type 4 Pilin"/>
    <property type="match status" value="1"/>
</dbReference>
<sequence>MKQNLKFTLIELLVVIAIIGILASLILPTLGKARSKARTSICVNNQSSINKGTLFFLDDNDQKYPAITQLINRTYFDSGTANNATSQAHANLNALLASQYGFSEDSFQCPESSVYDSTNAMKHNYGFNAHLTRDNQLNNPMNFTDEGYSITSIHKTSETIQTVSGQAWGLFNFGWEWSISVRHGDNYKLVHSFTDGHVSVLPFTALNNNAQWLRPYESTQESCSSSFGFSGQ</sequence>
<evidence type="ECO:0000313" key="2">
    <source>
        <dbReference type="EMBL" id="EDM27856.1"/>
    </source>
</evidence>
<dbReference type="InterPro" id="IPR012902">
    <property type="entry name" value="N_methyl_site"/>
</dbReference>
<dbReference type="SUPFAM" id="SSF54523">
    <property type="entry name" value="Pili subunits"/>
    <property type="match status" value="1"/>
</dbReference>
<dbReference type="AlphaFoldDB" id="A6DKF8"/>
<evidence type="ECO:0000256" key="1">
    <source>
        <dbReference type="SAM" id="Phobius"/>
    </source>
</evidence>
<proteinExistence type="predicted"/>
<dbReference type="InterPro" id="IPR045584">
    <property type="entry name" value="Pilin-like"/>
</dbReference>
<dbReference type="EMBL" id="ABCK01000007">
    <property type="protein sequence ID" value="EDM27856.1"/>
    <property type="molecule type" value="Genomic_DNA"/>
</dbReference>
<name>A6DKF8_9BACT</name>
<gene>
    <name evidence="2" type="ORF">LNTAR_00605</name>
</gene>
<keyword evidence="1" id="KW-0472">Membrane</keyword>
<feature type="transmembrane region" description="Helical" evidence="1">
    <location>
        <begin position="12"/>
        <end position="30"/>
    </location>
</feature>
<comment type="caution">
    <text evidence="2">The sequence shown here is derived from an EMBL/GenBank/DDBJ whole genome shotgun (WGS) entry which is preliminary data.</text>
</comment>
<dbReference type="STRING" id="313628.LNTAR_00605"/>
<evidence type="ECO:0000313" key="3">
    <source>
        <dbReference type="Proteomes" id="UP000004947"/>
    </source>
</evidence>
<dbReference type="RefSeq" id="WP_007278370.1">
    <property type="nucleotide sequence ID" value="NZ_ABCK01000007.1"/>
</dbReference>
<accession>A6DKF8</accession>
<dbReference type="Proteomes" id="UP000004947">
    <property type="component" value="Unassembled WGS sequence"/>
</dbReference>
<keyword evidence="3" id="KW-1185">Reference proteome</keyword>
<keyword evidence="1" id="KW-1133">Transmembrane helix</keyword>
<keyword evidence="1" id="KW-0812">Transmembrane</keyword>
<dbReference type="eggNOG" id="COG2165">
    <property type="taxonomic scope" value="Bacteria"/>
</dbReference>
<dbReference type="PANTHER" id="PTHR30093">
    <property type="entry name" value="GENERAL SECRETION PATHWAY PROTEIN G"/>
    <property type="match status" value="1"/>
</dbReference>
<reference evidence="2 3" key="1">
    <citation type="journal article" date="2010" name="J. Bacteriol.">
        <title>Genome sequence of Lentisphaera araneosa HTCC2155T, the type species of the order Lentisphaerales in the phylum Lentisphaerae.</title>
        <authorList>
            <person name="Thrash J.C."/>
            <person name="Cho J.C."/>
            <person name="Vergin K.L."/>
            <person name="Morris R.M."/>
            <person name="Giovannoni S.J."/>
        </authorList>
    </citation>
    <scope>NUCLEOTIDE SEQUENCE [LARGE SCALE GENOMIC DNA]</scope>
    <source>
        <strain evidence="2 3">HTCC2155</strain>
    </source>
</reference>
<protein>
    <submittedName>
        <fullName evidence="2">Uncharacterized protein</fullName>
    </submittedName>
</protein>
<dbReference type="NCBIfam" id="TIGR02532">
    <property type="entry name" value="IV_pilin_GFxxxE"/>
    <property type="match status" value="1"/>
</dbReference>